<gene>
    <name evidence="2" type="ORF">PGLA2088_LOCUS41061</name>
</gene>
<reference evidence="2" key="1">
    <citation type="submission" date="2021-02" db="EMBL/GenBank/DDBJ databases">
        <authorList>
            <person name="Dougan E. K."/>
            <person name="Rhodes N."/>
            <person name="Thang M."/>
            <person name="Chan C."/>
        </authorList>
    </citation>
    <scope>NUCLEOTIDE SEQUENCE</scope>
</reference>
<accession>A0A813L0K0</accession>
<dbReference type="AlphaFoldDB" id="A0A813L0K0"/>
<dbReference type="Proteomes" id="UP000626109">
    <property type="component" value="Unassembled WGS sequence"/>
</dbReference>
<sequence>MAAIKKAMKADVKAMKAMKAMKALVVMPLVPLCCALDRCTFYPGMCKLHSNNNNNSNNHNNHDNDNNNNTSNKAPLREASCPAKLTRGSSRCPATSSWLRTSKSPSLAAPRHPISSGKSQATWRSKPAPTWKASFPSRQQPTSGPVQA</sequence>
<organism evidence="2 3">
    <name type="scientific">Polarella glacialis</name>
    <name type="common">Dinoflagellate</name>
    <dbReference type="NCBI Taxonomy" id="89957"/>
    <lineage>
        <taxon>Eukaryota</taxon>
        <taxon>Sar</taxon>
        <taxon>Alveolata</taxon>
        <taxon>Dinophyceae</taxon>
        <taxon>Suessiales</taxon>
        <taxon>Suessiaceae</taxon>
        <taxon>Polarella</taxon>
    </lineage>
</organism>
<evidence type="ECO:0000313" key="3">
    <source>
        <dbReference type="Proteomes" id="UP000626109"/>
    </source>
</evidence>
<comment type="caution">
    <text evidence="2">The sequence shown here is derived from an EMBL/GenBank/DDBJ whole genome shotgun (WGS) entry which is preliminary data.</text>
</comment>
<proteinExistence type="predicted"/>
<dbReference type="EMBL" id="CAJNNW010033722">
    <property type="protein sequence ID" value="CAE8720043.1"/>
    <property type="molecule type" value="Genomic_DNA"/>
</dbReference>
<feature type="compositionally biased region" description="Polar residues" evidence="1">
    <location>
        <begin position="87"/>
        <end position="105"/>
    </location>
</feature>
<feature type="compositionally biased region" description="Low complexity" evidence="1">
    <location>
        <begin position="50"/>
        <end position="59"/>
    </location>
</feature>
<evidence type="ECO:0000256" key="1">
    <source>
        <dbReference type="SAM" id="MobiDB-lite"/>
    </source>
</evidence>
<feature type="region of interest" description="Disordered" evidence="1">
    <location>
        <begin position="50"/>
        <end position="148"/>
    </location>
</feature>
<protein>
    <submittedName>
        <fullName evidence="2">Uncharacterized protein</fullName>
    </submittedName>
</protein>
<name>A0A813L0K0_POLGL</name>
<feature type="compositionally biased region" description="Polar residues" evidence="1">
    <location>
        <begin position="136"/>
        <end position="148"/>
    </location>
</feature>
<evidence type="ECO:0000313" key="2">
    <source>
        <dbReference type="EMBL" id="CAE8720043.1"/>
    </source>
</evidence>